<evidence type="ECO:0000313" key="2">
    <source>
        <dbReference type="Proteomes" id="UP001595783"/>
    </source>
</evidence>
<accession>A0ABV7ZL39</accession>
<dbReference type="EMBL" id="JBHRZO010000064">
    <property type="protein sequence ID" value="MFC3848518.1"/>
    <property type="molecule type" value="Genomic_DNA"/>
</dbReference>
<organism evidence="1 2">
    <name type="scientific">Helicobacter baculiformis</name>
    <dbReference type="NCBI Taxonomy" id="427351"/>
    <lineage>
        <taxon>Bacteria</taxon>
        <taxon>Pseudomonadati</taxon>
        <taxon>Campylobacterota</taxon>
        <taxon>Epsilonproteobacteria</taxon>
        <taxon>Campylobacterales</taxon>
        <taxon>Helicobacteraceae</taxon>
        <taxon>Helicobacter</taxon>
    </lineage>
</organism>
<proteinExistence type="predicted"/>
<comment type="caution">
    <text evidence="1">The sequence shown here is derived from an EMBL/GenBank/DDBJ whole genome shotgun (WGS) entry which is preliminary data.</text>
</comment>
<keyword evidence="2" id="KW-1185">Reference proteome</keyword>
<sequence length="161" mass="17546">MRKMNCEVMSSICFLAWIAPLCLHALVIQTNHKIEFSKKSGVLSGFVVFNQRAHRELLALGKYQVSKNRKNILLTITHIKKREDYKTLSAQPSAIKEIGGKRELKKGTRIVLAGEDNAEIANLLGVNKQAYRSQKGGVGLASQDHVGSTDGVRGLGAFGGG</sequence>
<name>A0ABV7ZL39_9HELI</name>
<protein>
    <submittedName>
        <fullName evidence="1">Collagen-like protein</fullName>
    </submittedName>
</protein>
<gene>
    <name evidence="1" type="ORF">ACFOPX_08370</name>
</gene>
<reference evidence="2" key="1">
    <citation type="journal article" date="2019" name="Int. J. Syst. Evol. Microbiol.">
        <title>The Global Catalogue of Microorganisms (GCM) 10K type strain sequencing project: providing services to taxonomists for standard genome sequencing and annotation.</title>
        <authorList>
            <consortium name="The Broad Institute Genomics Platform"/>
            <consortium name="The Broad Institute Genome Sequencing Center for Infectious Disease"/>
            <person name="Wu L."/>
            <person name="Ma J."/>
        </authorList>
    </citation>
    <scope>NUCLEOTIDE SEQUENCE [LARGE SCALE GENOMIC DNA]</scope>
    <source>
        <strain evidence="2">CCUG 53816</strain>
    </source>
</reference>
<dbReference type="Proteomes" id="UP001595783">
    <property type="component" value="Unassembled WGS sequence"/>
</dbReference>
<feature type="non-terminal residue" evidence="1">
    <location>
        <position position="161"/>
    </location>
</feature>
<evidence type="ECO:0000313" key="1">
    <source>
        <dbReference type="EMBL" id="MFC3848518.1"/>
    </source>
</evidence>